<feature type="compositionally biased region" description="Low complexity" evidence="1">
    <location>
        <begin position="70"/>
        <end position="86"/>
    </location>
</feature>
<proteinExistence type="predicted"/>
<dbReference type="GeneID" id="94582257"/>
<gene>
    <name evidence="3" type="ORF">YALI1_A01230g</name>
</gene>
<name>A0A1D8N3A3_YARLL</name>
<reference evidence="3 4" key="1">
    <citation type="journal article" date="2016" name="PLoS ONE">
        <title>Sequence Assembly of Yarrowia lipolytica Strain W29/CLIB89 Shows Transposable Element Diversity.</title>
        <authorList>
            <person name="Magnan C."/>
            <person name="Yu J."/>
            <person name="Chang I."/>
            <person name="Jahn E."/>
            <person name="Kanomata Y."/>
            <person name="Wu J."/>
            <person name="Zeller M."/>
            <person name="Oakes M."/>
            <person name="Baldi P."/>
            <person name="Sandmeyer S."/>
        </authorList>
    </citation>
    <scope>NUCLEOTIDE SEQUENCE [LARGE SCALE GENOMIC DNA]</scope>
    <source>
        <strain evidence="4">CLIB89(W29)</strain>
    </source>
</reference>
<keyword evidence="2" id="KW-1133">Transmembrane helix</keyword>
<keyword evidence="2" id="KW-0812">Transmembrane</keyword>
<protein>
    <submittedName>
        <fullName evidence="3">Uncharacterized protein</fullName>
    </submittedName>
</protein>
<sequence length="106" mass="11938">MWSIDQPSYKTRISLYCSHNWAIITHLVLVLIVQLVTISIWRCTSGFCVDNAGPEEMKTLVRESTRISRSTSQNSSLHSCSSSAVSRLPCHPTSFSLTNKDGRHRN</sequence>
<evidence type="ECO:0000313" key="4">
    <source>
        <dbReference type="Proteomes" id="UP000182444"/>
    </source>
</evidence>
<feature type="region of interest" description="Disordered" evidence="1">
    <location>
        <begin position="63"/>
        <end position="106"/>
    </location>
</feature>
<evidence type="ECO:0000256" key="2">
    <source>
        <dbReference type="SAM" id="Phobius"/>
    </source>
</evidence>
<organism evidence="3 4">
    <name type="scientific">Yarrowia lipolytica</name>
    <name type="common">Candida lipolytica</name>
    <dbReference type="NCBI Taxonomy" id="4952"/>
    <lineage>
        <taxon>Eukaryota</taxon>
        <taxon>Fungi</taxon>
        <taxon>Dikarya</taxon>
        <taxon>Ascomycota</taxon>
        <taxon>Saccharomycotina</taxon>
        <taxon>Dipodascomycetes</taxon>
        <taxon>Dipodascales</taxon>
        <taxon>Dipodascales incertae sedis</taxon>
        <taxon>Yarrowia</taxon>
    </lineage>
</organism>
<dbReference type="RefSeq" id="XP_068137701.1">
    <property type="nucleotide sequence ID" value="XM_068281600.1"/>
</dbReference>
<dbReference type="EMBL" id="CP017553">
    <property type="protein sequence ID" value="AOW00112.1"/>
    <property type="molecule type" value="Genomic_DNA"/>
</dbReference>
<accession>A0A1D8N3A3</accession>
<keyword evidence="2" id="KW-0472">Membrane</keyword>
<evidence type="ECO:0000256" key="1">
    <source>
        <dbReference type="SAM" id="MobiDB-lite"/>
    </source>
</evidence>
<dbReference type="Proteomes" id="UP000182444">
    <property type="component" value="Chromosome 1A"/>
</dbReference>
<evidence type="ECO:0000313" key="3">
    <source>
        <dbReference type="EMBL" id="AOW00112.1"/>
    </source>
</evidence>
<dbReference type="VEuPathDB" id="FungiDB:YALI1_A01230g"/>
<feature type="transmembrane region" description="Helical" evidence="2">
    <location>
        <begin position="21"/>
        <end position="41"/>
    </location>
</feature>
<dbReference type="AlphaFoldDB" id="A0A1D8N3A3"/>